<keyword evidence="1" id="KW-0812">Transmembrane</keyword>
<name>A0A6J7C6M7_9ZZZZ</name>
<evidence type="ECO:0000313" key="2">
    <source>
        <dbReference type="EMBL" id="CAB4851939.1"/>
    </source>
</evidence>
<sequence>MSTLLKSTSTTLNACGLIALLATMWLPVSLRILLSGTSVSRSPAVMAGRTGAAGIAACVGAAASAAGAGAGAGAGAAAGAVGTLP</sequence>
<feature type="transmembrane region" description="Helical" evidence="1">
    <location>
        <begin position="12"/>
        <end position="34"/>
    </location>
</feature>
<reference evidence="2" key="1">
    <citation type="submission" date="2020-05" db="EMBL/GenBank/DDBJ databases">
        <authorList>
            <person name="Chiriac C."/>
            <person name="Salcher M."/>
            <person name="Ghai R."/>
            <person name="Kavagutti S V."/>
        </authorList>
    </citation>
    <scope>NUCLEOTIDE SEQUENCE</scope>
</reference>
<dbReference type="AlphaFoldDB" id="A0A6J7C6M7"/>
<accession>A0A6J7C6M7</accession>
<gene>
    <name evidence="2" type="ORF">UFOPK3267_01816</name>
</gene>
<proteinExistence type="predicted"/>
<keyword evidence="1" id="KW-1133">Transmembrane helix</keyword>
<dbReference type="EMBL" id="CAFBIY010000103">
    <property type="protein sequence ID" value="CAB4851939.1"/>
    <property type="molecule type" value="Genomic_DNA"/>
</dbReference>
<organism evidence="2">
    <name type="scientific">freshwater metagenome</name>
    <dbReference type="NCBI Taxonomy" id="449393"/>
    <lineage>
        <taxon>unclassified sequences</taxon>
        <taxon>metagenomes</taxon>
        <taxon>ecological metagenomes</taxon>
    </lineage>
</organism>
<keyword evidence="1" id="KW-0472">Membrane</keyword>
<evidence type="ECO:0000256" key="1">
    <source>
        <dbReference type="SAM" id="Phobius"/>
    </source>
</evidence>
<protein>
    <submittedName>
        <fullName evidence="2">Unannotated protein</fullName>
    </submittedName>
</protein>